<organism evidence="1 2">
    <name type="scientific">Aromia moschata</name>
    <dbReference type="NCBI Taxonomy" id="1265417"/>
    <lineage>
        <taxon>Eukaryota</taxon>
        <taxon>Metazoa</taxon>
        <taxon>Ecdysozoa</taxon>
        <taxon>Arthropoda</taxon>
        <taxon>Hexapoda</taxon>
        <taxon>Insecta</taxon>
        <taxon>Pterygota</taxon>
        <taxon>Neoptera</taxon>
        <taxon>Endopterygota</taxon>
        <taxon>Coleoptera</taxon>
        <taxon>Polyphaga</taxon>
        <taxon>Cucujiformia</taxon>
        <taxon>Chrysomeloidea</taxon>
        <taxon>Cerambycidae</taxon>
        <taxon>Cerambycinae</taxon>
        <taxon>Callichromatini</taxon>
        <taxon>Aromia</taxon>
    </lineage>
</organism>
<dbReference type="InterPro" id="IPR036397">
    <property type="entry name" value="RNaseH_sf"/>
</dbReference>
<dbReference type="InterPro" id="IPR012337">
    <property type="entry name" value="RNaseH-like_sf"/>
</dbReference>
<dbReference type="SUPFAM" id="SSF53098">
    <property type="entry name" value="Ribonuclease H-like"/>
    <property type="match status" value="1"/>
</dbReference>
<reference evidence="1" key="1">
    <citation type="journal article" date="2023" name="Insect Mol. Biol.">
        <title>Genome sequencing provides insights into the evolution of gene families encoding plant cell wall-degrading enzymes in longhorned beetles.</title>
        <authorList>
            <person name="Shin N.R."/>
            <person name="Okamura Y."/>
            <person name="Kirsch R."/>
            <person name="Pauchet Y."/>
        </authorList>
    </citation>
    <scope>NUCLEOTIDE SEQUENCE</scope>
    <source>
        <strain evidence="1">AMC_N1</strain>
    </source>
</reference>
<evidence type="ECO:0000313" key="1">
    <source>
        <dbReference type="EMBL" id="KAJ8939437.1"/>
    </source>
</evidence>
<dbReference type="GO" id="GO:0003676">
    <property type="term" value="F:nucleic acid binding"/>
    <property type="evidence" value="ECO:0007669"/>
    <property type="project" value="InterPro"/>
</dbReference>
<dbReference type="EMBL" id="JAPWTK010000487">
    <property type="protein sequence ID" value="KAJ8939437.1"/>
    <property type="molecule type" value="Genomic_DNA"/>
</dbReference>
<protein>
    <submittedName>
        <fullName evidence="1">Uncharacterized protein</fullName>
    </submittedName>
</protein>
<comment type="caution">
    <text evidence="1">The sequence shown here is derived from an EMBL/GenBank/DDBJ whole genome shotgun (WGS) entry which is preliminary data.</text>
</comment>
<dbReference type="Pfam" id="PF05380">
    <property type="entry name" value="Peptidase_A17"/>
    <property type="match status" value="1"/>
</dbReference>
<dbReference type="PANTHER" id="PTHR47331">
    <property type="entry name" value="PHD-TYPE DOMAIN-CONTAINING PROTEIN"/>
    <property type="match status" value="1"/>
</dbReference>
<name>A0AAV8XKE8_9CUCU</name>
<sequence length="597" mass="68912">MDILTKKRACLRCLKIGHQAKKCRGRLKCIVCTELSVNKELVEQSKPVETVEIENVTSEQAITNNTGGYVFLETLRVKVVSQTRSQEVEAEAAQRLGHISKRTERITHCLFGGTEQEQRHDCFDIQQTWEQQLSWDASVDADMEHVFRSWVRELLYLFDIEMPRWIGFDPEDNLEKLSLHVFCDASNKSYAAVVFLRKERHNEVSIHLMATKARVASLKKMTMSRLELRLCKSVEDDITHKAEAVLWSDSSTVISWICRKDDWSPFVGNRLLEIRSLTPSESWRHAPGNLNPADLPSRGCSAKHLFESRWWEGPSWLRQPSSQWARQHFECDEEEIGKEKRKKPVVCLLNSNLDEWHMTYFSSYTKTLRMVGWISRFIYNVRNPIERQQGPLTTEEISLAETFVFKLVQQEVFHDECDKRISTLNLFKNSHGVIRLKSSVSNRENCDNFRFPVVLPGRHTVVNRLVFEQHQKSCYVGTQGLMSILREKYWVIGGRRAIRSVIAKCVFCKRHSAKPPVVTSPALPLDRVRDPVAFEITGIDFAGPLYLKTEKKAWVCLFTLTTSLSTASFMQAFRRFVARRGRPKVIYSDNGTNFAGT</sequence>
<dbReference type="AlphaFoldDB" id="A0AAV8XKE8"/>
<dbReference type="InterPro" id="IPR008042">
    <property type="entry name" value="Retrotrans_Pao"/>
</dbReference>
<gene>
    <name evidence="1" type="ORF">NQ318_010621</name>
</gene>
<dbReference type="Proteomes" id="UP001162162">
    <property type="component" value="Unassembled WGS sequence"/>
</dbReference>
<proteinExistence type="predicted"/>
<evidence type="ECO:0000313" key="2">
    <source>
        <dbReference type="Proteomes" id="UP001162162"/>
    </source>
</evidence>
<accession>A0AAV8XKE8</accession>
<dbReference type="Gene3D" id="3.30.420.10">
    <property type="entry name" value="Ribonuclease H-like superfamily/Ribonuclease H"/>
    <property type="match status" value="1"/>
</dbReference>
<keyword evidence="2" id="KW-1185">Reference proteome</keyword>